<evidence type="ECO:0000313" key="3">
    <source>
        <dbReference type="Proteomes" id="UP001162162"/>
    </source>
</evidence>
<evidence type="ECO:0000313" key="2">
    <source>
        <dbReference type="EMBL" id="KAJ8952362.1"/>
    </source>
</evidence>
<feature type="region of interest" description="Disordered" evidence="1">
    <location>
        <begin position="296"/>
        <end position="325"/>
    </location>
</feature>
<name>A0AAV8YKL2_9CUCU</name>
<dbReference type="InterPro" id="IPR005312">
    <property type="entry name" value="DUF1759"/>
</dbReference>
<keyword evidence="3" id="KW-1185">Reference proteome</keyword>
<dbReference type="AlphaFoldDB" id="A0AAV8YKL2"/>
<dbReference type="EMBL" id="JAPWTK010000070">
    <property type="protein sequence ID" value="KAJ8952362.1"/>
    <property type="molecule type" value="Genomic_DNA"/>
</dbReference>
<comment type="caution">
    <text evidence="2">The sequence shown here is derived from an EMBL/GenBank/DDBJ whole genome shotgun (WGS) entry which is preliminary data.</text>
</comment>
<gene>
    <name evidence="2" type="ORF">NQ318_017256</name>
</gene>
<proteinExistence type="predicted"/>
<sequence length="325" mass="37489">MFETTEVENIVTVHKRDQHFGPSIRILNKCSVKEAGNPHVQSATWCPPLQQHSTTRRSCWKFRKKNIAQLESKFPYRNITDQNFELEIDTRLRRIEKSQIDEIAENLDKFIERESFERDYFASIAKGKLFTQAAQTETRSSVGSSSLSNSGTSDIQNIKLPYRGTFDSLIHKNAAVIDIQKFHCLRASLSGSALQIIVSLEFSSENYVIAWSLICDRFNHVRVLKQNHVKALFNLDRLTEESSVLFRKIIDKITKHLRTLKMLKEPTESWDTLIIHLVTTKLDATTAREWEQKKSVYEHPSFQNPKGFSKGSRLSFRGPGARENE</sequence>
<dbReference type="Proteomes" id="UP001162162">
    <property type="component" value="Unassembled WGS sequence"/>
</dbReference>
<dbReference type="Pfam" id="PF03564">
    <property type="entry name" value="DUF1759"/>
    <property type="match status" value="1"/>
</dbReference>
<reference evidence="2" key="1">
    <citation type="journal article" date="2023" name="Insect Mol. Biol.">
        <title>Genome sequencing provides insights into the evolution of gene families encoding plant cell wall-degrading enzymes in longhorned beetles.</title>
        <authorList>
            <person name="Shin N.R."/>
            <person name="Okamura Y."/>
            <person name="Kirsch R."/>
            <person name="Pauchet Y."/>
        </authorList>
    </citation>
    <scope>NUCLEOTIDE SEQUENCE</scope>
    <source>
        <strain evidence="2">AMC_N1</strain>
    </source>
</reference>
<evidence type="ECO:0000256" key="1">
    <source>
        <dbReference type="SAM" id="MobiDB-lite"/>
    </source>
</evidence>
<protein>
    <submittedName>
        <fullName evidence="2">Uncharacterized protein</fullName>
    </submittedName>
</protein>
<organism evidence="2 3">
    <name type="scientific">Aromia moschata</name>
    <dbReference type="NCBI Taxonomy" id="1265417"/>
    <lineage>
        <taxon>Eukaryota</taxon>
        <taxon>Metazoa</taxon>
        <taxon>Ecdysozoa</taxon>
        <taxon>Arthropoda</taxon>
        <taxon>Hexapoda</taxon>
        <taxon>Insecta</taxon>
        <taxon>Pterygota</taxon>
        <taxon>Neoptera</taxon>
        <taxon>Endopterygota</taxon>
        <taxon>Coleoptera</taxon>
        <taxon>Polyphaga</taxon>
        <taxon>Cucujiformia</taxon>
        <taxon>Chrysomeloidea</taxon>
        <taxon>Cerambycidae</taxon>
        <taxon>Cerambycinae</taxon>
        <taxon>Callichromatini</taxon>
        <taxon>Aromia</taxon>
    </lineage>
</organism>
<accession>A0AAV8YKL2</accession>